<accession>A0ABQ0ZKZ5</accession>
<organism evidence="1 2">
    <name type="scientific">Prolixibacter denitrificans</name>
    <dbReference type="NCBI Taxonomy" id="1541063"/>
    <lineage>
        <taxon>Bacteria</taxon>
        <taxon>Pseudomonadati</taxon>
        <taxon>Bacteroidota</taxon>
        <taxon>Bacteroidia</taxon>
        <taxon>Marinilabiliales</taxon>
        <taxon>Prolixibacteraceae</taxon>
        <taxon>Prolixibacter</taxon>
    </lineage>
</organism>
<proteinExistence type="predicted"/>
<reference evidence="1 2" key="1">
    <citation type="submission" date="2019-10" db="EMBL/GenBank/DDBJ databases">
        <title>Prolixibacter strains distinguished by the presence of nitrate reductase genes were adept at nitrate-dependent anaerobic corrosion of metallic iron and carbon steel.</title>
        <authorList>
            <person name="Iino T."/>
            <person name="Shono N."/>
            <person name="Ito K."/>
            <person name="Nakamura R."/>
            <person name="Sueoka K."/>
            <person name="Harayama S."/>
            <person name="Ohkuma M."/>
        </authorList>
    </citation>
    <scope>NUCLEOTIDE SEQUENCE [LARGE SCALE GENOMIC DNA]</scope>
    <source>
        <strain evidence="1 2">MIC1-1</strain>
    </source>
</reference>
<dbReference type="Proteomes" id="UP000396862">
    <property type="component" value="Unassembled WGS sequence"/>
</dbReference>
<comment type="caution">
    <text evidence="1">The sequence shown here is derived from an EMBL/GenBank/DDBJ whole genome shotgun (WGS) entry which is preliminary data.</text>
</comment>
<name>A0ABQ0ZKZ5_9BACT</name>
<protein>
    <submittedName>
        <fullName evidence="1">Uncharacterized protein</fullName>
    </submittedName>
</protein>
<dbReference type="EMBL" id="BLAU01000001">
    <property type="protein sequence ID" value="GET22090.1"/>
    <property type="molecule type" value="Genomic_DNA"/>
</dbReference>
<evidence type="ECO:0000313" key="1">
    <source>
        <dbReference type="EMBL" id="GET22090.1"/>
    </source>
</evidence>
<keyword evidence="2" id="KW-1185">Reference proteome</keyword>
<gene>
    <name evidence="1" type="ORF">JCM18694_23360</name>
</gene>
<sequence>MELNRYFDGGNRDAGLGSHHIHIGVIFCQNEAGNRQQRLNAIYSTRFGVDALTRIPNPPIGLGVMNIYPALPEINKETALG</sequence>
<evidence type="ECO:0000313" key="2">
    <source>
        <dbReference type="Proteomes" id="UP000396862"/>
    </source>
</evidence>